<evidence type="ECO:0000256" key="4">
    <source>
        <dbReference type="ARBA" id="ARBA00022692"/>
    </source>
</evidence>
<evidence type="ECO:0000256" key="7">
    <source>
        <dbReference type="RuleBase" id="RU363032"/>
    </source>
</evidence>
<keyword evidence="10" id="KW-1185">Reference proteome</keyword>
<dbReference type="InterPro" id="IPR035906">
    <property type="entry name" value="MetI-like_sf"/>
</dbReference>
<keyword evidence="4 7" id="KW-0812">Transmembrane</keyword>
<accession>A0A1C7P2W3</accession>
<dbReference type="PROSITE" id="PS50928">
    <property type="entry name" value="ABC_TM1"/>
    <property type="match status" value="1"/>
</dbReference>
<evidence type="ECO:0000256" key="3">
    <source>
        <dbReference type="ARBA" id="ARBA00022475"/>
    </source>
</evidence>
<name>A0A1C7P2W3_9HYPH</name>
<dbReference type="Gene3D" id="1.10.3720.10">
    <property type="entry name" value="MetI-like"/>
    <property type="match status" value="1"/>
</dbReference>
<dbReference type="EMBL" id="LGLV01000006">
    <property type="protein sequence ID" value="OBZ95561.1"/>
    <property type="molecule type" value="Genomic_DNA"/>
</dbReference>
<evidence type="ECO:0000256" key="2">
    <source>
        <dbReference type="ARBA" id="ARBA00022448"/>
    </source>
</evidence>
<evidence type="ECO:0000313" key="9">
    <source>
        <dbReference type="EMBL" id="OBZ95561.1"/>
    </source>
</evidence>
<feature type="transmembrane region" description="Helical" evidence="7">
    <location>
        <begin position="248"/>
        <end position="265"/>
    </location>
</feature>
<feature type="transmembrane region" description="Helical" evidence="7">
    <location>
        <begin position="32"/>
        <end position="49"/>
    </location>
</feature>
<evidence type="ECO:0000259" key="8">
    <source>
        <dbReference type="PROSITE" id="PS50928"/>
    </source>
</evidence>
<dbReference type="SUPFAM" id="SSF161098">
    <property type="entry name" value="MetI-like"/>
    <property type="match status" value="1"/>
</dbReference>
<comment type="caution">
    <text evidence="9">The sequence shown here is derived from an EMBL/GenBank/DDBJ whole genome shotgun (WGS) entry which is preliminary data.</text>
</comment>
<dbReference type="Pfam" id="PF00528">
    <property type="entry name" value="BPD_transp_1"/>
    <property type="match status" value="1"/>
</dbReference>
<dbReference type="GO" id="GO:0055085">
    <property type="term" value="P:transmembrane transport"/>
    <property type="evidence" value="ECO:0007669"/>
    <property type="project" value="InterPro"/>
</dbReference>
<feature type="transmembrane region" description="Helical" evidence="7">
    <location>
        <begin position="115"/>
        <end position="138"/>
    </location>
</feature>
<evidence type="ECO:0000256" key="5">
    <source>
        <dbReference type="ARBA" id="ARBA00022989"/>
    </source>
</evidence>
<keyword evidence="2 7" id="KW-0813">Transport</keyword>
<dbReference type="PANTHER" id="PTHR30151:SF41">
    <property type="entry name" value="ABC TRANSPORTER PERMEASE PROTEIN"/>
    <property type="match status" value="1"/>
</dbReference>
<evidence type="ECO:0000256" key="6">
    <source>
        <dbReference type="ARBA" id="ARBA00023136"/>
    </source>
</evidence>
<comment type="subcellular location">
    <subcellularLocation>
        <location evidence="1 7">Cell membrane</location>
        <topology evidence="1 7">Multi-pass membrane protein</topology>
    </subcellularLocation>
</comment>
<dbReference type="Proteomes" id="UP000093111">
    <property type="component" value="Unassembled WGS sequence"/>
</dbReference>
<sequence length="285" mass="30728">MTISEHKDAVVPAAVITADGVTGSLDLVFDRFVPPIAGAIFLIAWEVFVRWRGIPPYVLPAPSVIFQSLWTNAGGLMRALGNTALVTLSAFVLATISGIVLGILIALFRTVEKIIWPYAVALQVTPIIAIAPLVIIWVGLSKVWLALLILSWLVAFFPMLSATVVGIKSVDRGLQNVFTLYRATRWQRLLRLQLPAALPFILSGARVSSGLSVIGAVVAEFVAGSGTSTGLAWTIIQSSTMLDVPRMFAALFLLAGFGVVLWHAMSRLSSTLLGHWHESELKDEA</sequence>
<feature type="transmembrane region" description="Helical" evidence="7">
    <location>
        <begin position="85"/>
        <end position="108"/>
    </location>
</feature>
<feature type="transmembrane region" description="Helical" evidence="7">
    <location>
        <begin position="144"/>
        <end position="167"/>
    </location>
</feature>
<gene>
    <name evidence="9" type="ORF">ADU59_09170</name>
</gene>
<keyword evidence="6 7" id="KW-0472">Membrane</keyword>
<dbReference type="PATRIC" id="fig|1612624.7.peg.3374"/>
<evidence type="ECO:0000313" key="10">
    <source>
        <dbReference type="Proteomes" id="UP000093111"/>
    </source>
</evidence>
<dbReference type="STRING" id="1612624.ADU59_09170"/>
<organism evidence="9 10">
    <name type="scientific">Pararhizobium polonicum</name>
    <dbReference type="NCBI Taxonomy" id="1612624"/>
    <lineage>
        <taxon>Bacteria</taxon>
        <taxon>Pseudomonadati</taxon>
        <taxon>Pseudomonadota</taxon>
        <taxon>Alphaproteobacteria</taxon>
        <taxon>Hyphomicrobiales</taxon>
        <taxon>Rhizobiaceae</taxon>
        <taxon>Rhizobium/Agrobacterium group</taxon>
        <taxon>Pararhizobium</taxon>
    </lineage>
</organism>
<protein>
    <submittedName>
        <fullName evidence="9">ABC transporter permease</fullName>
    </submittedName>
</protein>
<dbReference type="GO" id="GO:0005886">
    <property type="term" value="C:plasma membrane"/>
    <property type="evidence" value="ECO:0007669"/>
    <property type="project" value="UniProtKB-SubCell"/>
</dbReference>
<evidence type="ECO:0000256" key="1">
    <source>
        <dbReference type="ARBA" id="ARBA00004651"/>
    </source>
</evidence>
<feature type="transmembrane region" description="Helical" evidence="7">
    <location>
        <begin position="213"/>
        <end position="236"/>
    </location>
</feature>
<feature type="domain" description="ABC transmembrane type-1" evidence="8">
    <location>
        <begin position="80"/>
        <end position="265"/>
    </location>
</feature>
<proteinExistence type="inferred from homology"/>
<dbReference type="PANTHER" id="PTHR30151">
    <property type="entry name" value="ALKANE SULFONATE ABC TRANSPORTER-RELATED, MEMBRANE SUBUNIT"/>
    <property type="match status" value="1"/>
</dbReference>
<comment type="similarity">
    <text evidence="7">Belongs to the binding-protein-dependent transport system permease family.</text>
</comment>
<keyword evidence="5 7" id="KW-1133">Transmembrane helix</keyword>
<dbReference type="AlphaFoldDB" id="A0A1C7P2W3"/>
<dbReference type="CDD" id="cd06261">
    <property type="entry name" value="TM_PBP2"/>
    <property type="match status" value="1"/>
</dbReference>
<keyword evidence="3" id="KW-1003">Cell membrane</keyword>
<reference evidence="9 10" key="1">
    <citation type="journal article" date="2016" name="Syst. Appl. Microbiol.">
        <title>Pararhizobium polonicum sp. nov. isolated from tumors on stone fruit rootstocks.</title>
        <authorList>
            <person name="Pulawska J."/>
            <person name="Kuzmanovic N."/>
            <person name="Willems A."/>
            <person name="Pothier J.F."/>
        </authorList>
    </citation>
    <scope>NUCLEOTIDE SEQUENCE [LARGE SCALE GENOMIC DNA]</scope>
    <source>
        <strain evidence="9 10">F5.1</strain>
    </source>
</reference>
<dbReference type="InterPro" id="IPR000515">
    <property type="entry name" value="MetI-like"/>
</dbReference>